<dbReference type="InterPro" id="IPR032823">
    <property type="entry name" value="BCA_ABC_TP_C"/>
</dbReference>
<dbReference type="PROSITE" id="PS50893">
    <property type="entry name" value="ABC_TRANSPORTER_2"/>
    <property type="match status" value="2"/>
</dbReference>
<dbReference type="GO" id="GO:0005524">
    <property type="term" value="F:ATP binding"/>
    <property type="evidence" value="ECO:0007669"/>
    <property type="project" value="UniProtKB-KW"/>
</dbReference>
<dbReference type="InterPro" id="IPR003593">
    <property type="entry name" value="AAA+_ATPase"/>
</dbReference>
<evidence type="ECO:0000256" key="5">
    <source>
        <dbReference type="ARBA" id="ARBA00022692"/>
    </source>
</evidence>
<comment type="function">
    <text evidence="11">Involved in beta-(1--&gt;2)glucan export. Transmembrane domains (TMD) form a pore in the inner membrane and the ATP-binding domain (NBD) is responsible for energy generation.</text>
</comment>
<dbReference type="AlphaFoldDB" id="A0A176Y782"/>
<dbReference type="Pfam" id="PF02653">
    <property type="entry name" value="BPD_transp_2"/>
    <property type="match status" value="1"/>
</dbReference>
<dbReference type="PROSITE" id="PS00211">
    <property type="entry name" value="ABC_TRANSPORTER_1"/>
    <property type="match status" value="1"/>
</dbReference>
<keyword evidence="15" id="KW-1185">Reference proteome</keyword>
<comment type="subcellular location">
    <subcellularLocation>
        <location evidence="1">Cell membrane</location>
        <topology evidence="1">Multi-pass membrane protein</topology>
    </subcellularLocation>
</comment>
<dbReference type="EMBL" id="LUUB01000120">
    <property type="protein sequence ID" value="OAE98942.1"/>
    <property type="molecule type" value="Genomic_DNA"/>
</dbReference>
<dbReference type="InterPro" id="IPR027417">
    <property type="entry name" value="P-loop_NTPase"/>
</dbReference>
<evidence type="ECO:0000256" key="4">
    <source>
        <dbReference type="ARBA" id="ARBA00022475"/>
    </source>
</evidence>
<dbReference type="InterPro" id="IPR052156">
    <property type="entry name" value="BCAA_Transport_ATP-bd_LivF"/>
</dbReference>
<dbReference type="CDD" id="cd03224">
    <property type="entry name" value="ABC_TM1139_LivF_branched"/>
    <property type="match status" value="1"/>
</dbReference>
<dbReference type="Pfam" id="PF12399">
    <property type="entry name" value="BCA_ABC_TP_C"/>
    <property type="match status" value="1"/>
</dbReference>
<keyword evidence="10 12" id="KW-0472">Membrane</keyword>
<dbReference type="CDD" id="cd03219">
    <property type="entry name" value="ABC_Mj1267_LivG_branched"/>
    <property type="match status" value="1"/>
</dbReference>
<proteinExistence type="inferred from homology"/>
<evidence type="ECO:0000256" key="8">
    <source>
        <dbReference type="ARBA" id="ARBA00022970"/>
    </source>
</evidence>
<keyword evidence="6" id="KW-0547">Nucleotide-binding</keyword>
<reference evidence="14 15" key="1">
    <citation type="submission" date="2016-03" db="EMBL/GenBank/DDBJ databases">
        <title>Draft Genome Sequence of the Strain BR 10245 (Bradyrhizobium sp.) isolated from nodules of Centrolobium paraense.</title>
        <authorList>
            <person name="Simoes-Araujo J.L.Sr."/>
            <person name="Barauna A.C."/>
            <person name="Silva K."/>
            <person name="Zilli J.E."/>
        </authorList>
    </citation>
    <scope>NUCLEOTIDE SEQUENCE [LARGE SCALE GENOMIC DNA]</scope>
    <source>
        <strain evidence="14 15">BR 10245</strain>
    </source>
</reference>
<feature type="transmembrane region" description="Helical" evidence="12">
    <location>
        <begin position="37"/>
        <end position="57"/>
    </location>
</feature>
<feature type="transmembrane region" description="Helical" evidence="12">
    <location>
        <begin position="212"/>
        <end position="236"/>
    </location>
</feature>
<keyword evidence="4" id="KW-1003">Cell membrane</keyword>
<gene>
    <name evidence="14" type="ORF">AYJ54_33345</name>
</gene>
<dbReference type="InterPro" id="IPR017871">
    <property type="entry name" value="ABC_transporter-like_CS"/>
</dbReference>
<evidence type="ECO:0000256" key="1">
    <source>
        <dbReference type="ARBA" id="ARBA00004651"/>
    </source>
</evidence>
<dbReference type="InterPro" id="IPR043428">
    <property type="entry name" value="LivM-like"/>
</dbReference>
<dbReference type="PANTHER" id="PTHR43820:SF4">
    <property type="entry name" value="HIGH-AFFINITY BRANCHED-CHAIN AMINO ACID TRANSPORT ATP-BINDING PROTEIN LIVF"/>
    <property type="match status" value="1"/>
</dbReference>
<dbReference type="InterPro" id="IPR001851">
    <property type="entry name" value="ABC_transp_permease"/>
</dbReference>
<feature type="transmembrane region" description="Helical" evidence="12">
    <location>
        <begin position="159"/>
        <end position="177"/>
    </location>
</feature>
<feature type="domain" description="ABC transporter" evidence="13">
    <location>
        <begin position="346"/>
        <end position="587"/>
    </location>
</feature>
<dbReference type="SMART" id="SM00382">
    <property type="entry name" value="AAA"/>
    <property type="match status" value="2"/>
</dbReference>
<dbReference type="GO" id="GO:0015807">
    <property type="term" value="P:L-amino acid transport"/>
    <property type="evidence" value="ECO:0007669"/>
    <property type="project" value="TreeGrafter"/>
</dbReference>
<evidence type="ECO:0000259" key="13">
    <source>
        <dbReference type="PROSITE" id="PS50893"/>
    </source>
</evidence>
<feature type="transmembrane region" description="Helical" evidence="12">
    <location>
        <begin position="12"/>
        <end position="31"/>
    </location>
</feature>
<protein>
    <submittedName>
        <fullName evidence="14">ABC transporter ATP-binding protein</fullName>
    </submittedName>
</protein>
<comment type="caution">
    <text evidence="14">The sequence shown here is derived from an EMBL/GenBank/DDBJ whole genome shotgun (WGS) entry which is preliminary data.</text>
</comment>
<evidence type="ECO:0000256" key="6">
    <source>
        <dbReference type="ARBA" id="ARBA00022741"/>
    </source>
</evidence>
<evidence type="ECO:0000256" key="10">
    <source>
        <dbReference type="ARBA" id="ARBA00023136"/>
    </source>
</evidence>
<dbReference type="SUPFAM" id="SSF52540">
    <property type="entry name" value="P-loop containing nucleoside triphosphate hydrolases"/>
    <property type="match status" value="2"/>
</dbReference>
<dbReference type="GO" id="GO:0016887">
    <property type="term" value="F:ATP hydrolysis activity"/>
    <property type="evidence" value="ECO:0007669"/>
    <property type="project" value="InterPro"/>
</dbReference>
<name>A0A176Y782_9BRAD</name>
<dbReference type="InterPro" id="IPR003439">
    <property type="entry name" value="ABC_transporter-like_ATP-bd"/>
</dbReference>
<organism evidence="14 15">
    <name type="scientific">Bradyrhizobium centrolobii</name>
    <dbReference type="NCBI Taxonomy" id="1505087"/>
    <lineage>
        <taxon>Bacteria</taxon>
        <taxon>Pseudomonadati</taxon>
        <taxon>Pseudomonadota</taxon>
        <taxon>Alphaproteobacteria</taxon>
        <taxon>Hyphomicrobiales</taxon>
        <taxon>Nitrobacteraceae</taxon>
        <taxon>Bradyrhizobium</taxon>
    </lineage>
</organism>
<evidence type="ECO:0000313" key="15">
    <source>
        <dbReference type="Proteomes" id="UP000076959"/>
    </source>
</evidence>
<dbReference type="STRING" id="1505087.AYJ54_33345"/>
<feature type="domain" description="ABC transporter" evidence="13">
    <location>
        <begin position="611"/>
        <end position="836"/>
    </location>
</feature>
<keyword evidence="7 14" id="KW-0067">ATP-binding</keyword>
<keyword evidence="8" id="KW-0029">Amino-acid transport</keyword>
<feature type="transmembrane region" description="Helical" evidence="12">
    <location>
        <begin position="62"/>
        <end position="84"/>
    </location>
</feature>
<evidence type="ECO:0000256" key="7">
    <source>
        <dbReference type="ARBA" id="ARBA00022840"/>
    </source>
</evidence>
<accession>A0A176Y782</accession>
<evidence type="ECO:0000256" key="11">
    <source>
        <dbReference type="ARBA" id="ARBA00024722"/>
    </source>
</evidence>
<sequence length="848" mass="90964">MGEVRVTHLSALRHPAVVAALVFAALTALWSQLGSPISLITQIAIYTLYGAGVNLLVGYTGLVPFGASVFFGCASYAAAFFILGRYGNDLVSLLFATAFSAVLALAIGAIILRRKGLYFSLLTLAFSQIAFEIAFKWTAVTGGENGLQSVHRTSFTSAWSFHIFVVAVTVACIWLLWRIAHSPFGRVLQAIRDNEQRASSLGYDVHRFRHSALILTGTFVGLGGALLTLMLEGVYANNLSWQHAGDSLLMTVLGGVHHALGPLWGAIAFILLEDRLSAITENWWLVFAPILMLFALTSPEGMQGLWQRLLGRQRWTLVRPDIPPRPAVIAPFASSAAGFERGKLLLQTLRLSKNFGSLVTAKSIDLEVRCGVLHSIIGPNGAGKTTFFNMLSGALKPSGGRIVFDGTEVTQLPMHARARLGIGRSFQILSVFPNLTVFENVRVAVQAQRKGSGRLLTDAYALDAINARTWSILDAVGLADVAAEQCVNLPHGAKRLLEIGITLAIDSKLLLLDEPLAGLAEADRVIVADLIKKLAQTHGVLLIEHDIDRVLAISDRISVLHQGRMIADGKPSEVAANPDVIAAYLGAAKDGAQAPPAAIERIAHARAAVLLEANRVSAGYGGSTVLESVDLTVHAGEAVALLGRNGVGKTTLLRSLCGTLTISNGDIVFEGRPIARLKPYEINRLGISLVPEGRRLFPNLTVTENLQLAARPGGLALNAVFELFPRLRERRSAKAESLSGGERQMVAIARALMVPSRLILLDEPFEGLAPAVVKEVMDALIKLRGEVAMVIVEHHAELVLPIVDRAYVLVNGQIAFSGDATILERDHELQARLLGVVQTEAAQARGAA</sequence>
<dbReference type="GO" id="GO:0005886">
    <property type="term" value="C:plasma membrane"/>
    <property type="evidence" value="ECO:0007669"/>
    <property type="project" value="UniProtKB-SubCell"/>
</dbReference>
<feature type="transmembrane region" description="Helical" evidence="12">
    <location>
        <begin position="90"/>
        <end position="112"/>
    </location>
</feature>
<keyword evidence="5 12" id="KW-0812">Transmembrane</keyword>
<dbReference type="PANTHER" id="PTHR43820">
    <property type="entry name" value="HIGH-AFFINITY BRANCHED-CHAIN AMINO ACID TRANSPORT ATP-BINDING PROTEIN LIVF"/>
    <property type="match status" value="1"/>
</dbReference>
<comment type="similarity">
    <text evidence="2">Belongs to the ABC transporter superfamily.</text>
</comment>
<evidence type="ECO:0000256" key="3">
    <source>
        <dbReference type="ARBA" id="ARBA00022448"/>
    </source>
</evidence>
<dbReference type="Gene3D" id="3.40.50.300">
    <property type="entry name" value="P-loop containing nucleotide triphosphate hydrolases"/>
    <property type="match status" value="2"/>
</dbReference>
<dbReference type="GO" id="GO:0015658">
    <property type="term" value="F:branched-chain amino acid transmembrane transporter activity"/>
    <property type="evidence" value="ECO:0007669"/>
    <property type="project" value="InterPro"/>
</dbReference>
<feature type="transmembrane region" description="Helical" evidence="12">
    <location>
        <begin position="284"/>
        <end position="306"/>
    </location>
</feature>
<keyword evidence="9 12" id="KW-1133">Transmembrane helix</keyword>
<feature type="transmembrane region" description="Helical" evidence="12">
    <location>
        <begin position="248"/>
        <end position="272"/>
    </location>
</feature>
<dbReference type="CDD" id="cd06581">
    <property type="entry name" value="TM_PBP1_LivM_like"/>
    <property type="match status" value="1"/>
</dbReference>
<dbReference type="Pfam" id="PF00005">
    <property type="entry name" value="ABC_tran"/>
    <property type="match status" value="2"/>
</dbReference>
<evidence type="ECO:0000256" key="12">
    <source>
        <dbReference type="SAM" id="Phobius"/>
    </source>
</evidence>
<evidence type="ECO:0000256" key="9">
    <source>
        <dbReference type="ARBA" id="ARBA00022989"/>
    </source>
</evidence>
<feature type="transmembrane region" description="Helical" evidence="12">
    <location>
        <begin position="119"/>
        <end position="139"/>
    </location>
</feature>
<dbReference type="Proteomes" id="UP000076959">
    <property type="component" value="Unassembled WGS sequence"/>
</dbReference>
<keyword evidence="3" id="KW-0813">Transport</keyword>
<evidence type="ECO:0000313" key="14">
    <source>
        <dbReference type="EMBL" id="OAE98942.1"/>
    </source>
</evidence>
<evidence type="ECO:0000256" key="2">
    <source>
        <dbReference type="ARBA" id="ARBA00005417"/>
    </source>
</evidence>